<name>A0A4U6CWK4_9BACT</name>
<evidence type="ECO:0000313" key="1">
    <source>
        <dbReference type="EMBL" id="TKT87568.1"/>
    </source>
</evidence>
<organism evidence="1 2">
    <name type="scientific">Dyadobacter frigoris</name>
    <dbReference type="NCBI Taxonomy" id="2576211"/>
    <lineage>
        <taxon>Bacteria</taxon>
        <taxon>Pseudomonadati</taxon>
        <taxon>Bacteroidota</taxon>
        <taxon>Cytophagia</taxon>
        <taxon>Cytophagales</taxon>
        <taxon>Spirosomataceae</taxon>
        <taxon>Dyadobacter</taxon>
    </lineage>
</organism>
<reference evidence="1 2" key="1">
    <citation type="submission" date="2019-05" db="EMBL/GenBank/DDBJ databases">
        <title>Dyadobacter AR-3-8 sp. nov., isolated from arctic soil.</title>
        <authorList>
            <person name="Chaudhary D.K."/>
        </authorList>
    </citation>
    <scope>NUCLEOTIDE SEQUENCE [LARGE SCALE GENOMIC DNA]</scope>
    <source>
        <strain evidence="1 2">AR-3-8</strain>
    </source>
</reference>
<dbReference type="InterPro" id="IPR006439">
    <property type="entry name" value="HAD-SF_hydro_IA"/>
</dbReference>
<sequence>MVEKIYKYAKVKNIDLNEIIHIGDNLKADIEGARSIGIRSLLINSNHTPILSLVS</sequence>
<gene>
    <name evidence="1" type="ORF">FDK13_28630</name>
</gene>
<accession>A0A4U6CWK4</accession>
<dbReference type="Proteomes" id="UP000304900">
    <property type="component" value="Unassembled WGS sequence"/>
</dbReference>
<protein>
    <recommendedName>
        <fullName evidence="3">HAD family hydrolase</fullName>
    </recommendedName>
</protein>
<proteinExistence type="predicted"/>
<dbReference type="AlphaFoldDB" id="A0A4U6CWK4"/>
<evidence type="ECO:0000313" key="2">
    <source>
        <dbReference type="Proteomes" id="UP000304900"/>
    </source>
</evidence>
<dbReference type="OrthoDB" id="3669651at2"/>
<keyword evidence="2" id="KW-1185">Reference proteome</keyword>
<comment type="caution">
    <text evidence="1">The sequence shown here is derived from an EMBL/GenBank/DDBJ whole genome shotgun (WGS) entry which is preliminary data.</text>
</comment>
<evidence type="ECO:0008006" key="3">
    <source>
        <dbReference type="Google" id="ProtNLM"/>
    </source>
</evidence>
<dbReference type="InterPro" id="IPR036412">
    <property type="entry name" value="HAD-like_sf"/>
</dbReference>
<dbReference type="Gene3D" id="3.40.50.1000">
    <property type="entry name" value="HAD superfamily/HAD-like"/>
    <property type="match status" value="1"/>
</dbReference>
<dbReference type="InterPro" id="IPR023214">
    <property type="entry name" value="HAD_sf"/>
</dbReference>
<dbReference type="EMBL" id="SZVO01000018">
    <property type="protein sequence ID" value="TKT87568.1"/>
    <property type="molecule type" value="Genomic_DNA"/>
</dbReference>
<dbReference type="SUPFAM" id="SSF56784">
    <property type="entry name" value="HAD-like"/>
    <property type="match status" value="1"/>
</dbReference>
<dbReference type="RefSeq" id="WP_137343456.1">
    <property type="nucleotide sequence ID" value="NZ_SZVO01000018.1"/>
</dbReference>
<dbReference type="Pfam" id="PF13242">
    <property type="entry name" value="Hydrolase_like"/>
    <property type="match status" value="1"/>
</dbReference>
<dbReference type="NCBIfam" id="TIGR01549">
    <property type="entry name" value="HAD-SF-IA-v1"/>
    <property type="match status" value="1"/>
</dbReference>